<name>A0ACB1AFF9_MELEN</name>
<proteinExistence type="predicted"/>
<evidence type="ECO:0000313" key="1">
    <source>
        <dbReference type="EMBL" id="CAK5089534.1"/>
    </source>
</evidence>
<organism evidence="1 2">
    <name type="scientific">Meloidogyne enterolobii</name>
    <name type="common">Root-knot nematode worm</name>
    <name type="synonym">Meloidogyne mayaguensis</name>
    <dbReference type="NCBI Taxonomy" id="390850"/>
    <lineage>
        <taxon>Eukaryota</taxon>
        <taxon>Metazoa</taxon>
        <taxon>Ecdysozoa</taxon>
        <taxon>Nematoda</taxon>
        <taxon>Chromadorea</taxon>
        <taxon>Rhabditida</taxon>
        <taxon>Tylenchina</taxon>
        <taxon>Tylenchomorpha</taxon>
        <taxon>Tylenchoidea</taxon>
        <taxon>Meloidogynidae</taxon>
        <taxon>Meloidogyninae</taxon>
        <taxon>Meloidogyne</taxon>
    </lineage>
</organism>
<dbReference type="EMBL" id="CAVMJV010000077">
    <property type="protein sequence ID" value="CAK5089534.1"/>
    <property type="molecule type" value="Genomic_DNA"/>
</dbReference>
<dbReference type="Proteomes" id="UP001497535">
    <property type="component" value="Unassembled WGS sequence"/>
</dbReference>
<reference evidence="1" key="1">
    <citation type="submission" date="2023-11" db="EMBL/GenBank/DDBJ databases">
        <authorList>
            <person name="Poullet M."/>
        </authorList>
    </citation>
    <scope>NUCLEOTIDE SEQUENCE</scope>
    <source>
        <strain evidence="1">E1834</strain>
    </source>
</reference>
<protein>
    <submittedName>
        <fullName evidence="1">Uncharacterized protein</fullName>
    </submittedName>
</protein>
<evidence type="ECO:0000313" key="2">
    <source>
        <dbReference type="Proteomes" id="UP001497535"/>
    </source>
</evidence>
<comment type="caution">
    <text evidence="1">The sequence shown here is derived from an EMBL/GenBank/DDBJ whole genome shotgun (WGS) entry which is preliminary data.</text>
</comment>
<gene>
    <name evidence="1" type="ORF">MENTE1834_LOCUS37249</name>
</gene>
<accession>A0ACB1AFF9</accession>
<sequence length="160" mass="18819">MMYTVESPIQTIFKFYDRKLLTDKFFNSSATYRLDSSVFMPYDALTRITPYTPKEYIWDQKEVMERVKKKTKFVFQAVSHCNSESGRDPISKRLKNITGFDIVGGCFGGWCSYDCYDRNMGEYNIRVRHFQFAGPGIRVFLFQPDPGRVFRTKPPKTRKP</sequence>
<keyword evidence="2" id="KW-1185">Reference proteome</keyword>